<gene>
    <name evidence="1" type="ORF">ABXR19_19145</name>
</gene>
<name>A0ABV2TQU5_9RHOO</name>
<keyword evidence="2" id="KW-1185">Reference proteome</keyword>
<dbReference type="RefSeq" id="WP_354602776.1">
    <property type="nucleotide sequence ID" value="NZ_JBEWZI010000035.1"/>
</dbReference>
<reference evidence="1 2" key="1">
    <citation type="submission" date="2024-07" db="EMBL/GenBank/DDBJ databases">
        <title>Uliginosibacterium flavum JJ3220;KACC:17644.</title>
        <authorList>
            <person name="Kim M.K."/>
        </authorList>
    </citation>
    <scope>NUCLEOTIDE SEQUENCE [LARGE SCALE GENOMIC DNA]</scope>
    <source>
        <strain evidence="1 2">KACC:17644</strain>
    </source>
</reference>
<accession>A0ABV2TQU5</accession>
<dbReference type="InterPro" id="IPR001451">
    <property type="entry name" value="Hexapep"/>
</dbReference>
<evidence type="ECO:0000313" key="2">
    <source>
        <dbReference type="Proteomes" id="UP001549691"/>
    </source>
</evidence>
<dbReference type="PANTHER" id="PTHR42811">
    <property type="entry name" value="SERINE ACETYLTRANSFERASE"/>
    <property type="match status" value="1"/>
</dbReference>
<dbReference type="EMBL" id="JBEWZI010000035">
    <property type="protein sequence ID" value="MET7016309.1"/>
    <property type="molecule type" value="Genomic_DNA"/>
</dbReference>
<dbReference type="Pfam" id="PF00132">
    <property type="entry name" value="Hexapep"/>
    <property type="match status" value="1"/>
</dbReference>
<sequence length="94" mass="9478">MGHPYCIVVNSAVEIGRDVHIHQCVTIGSKRHGRGAGIPCIGDGVVIYPNAVIFGGVRIGDGAVIGAGAVVFCDVPTGAVAVGNPARVIDCASR</sequence>
<evidence type="ECO:0008006" key="3">
    <source>
        <dbReference type="Google" id="ProtNLM"/>
    </source>
</evidence>
<organism evidence="1 2">
    <name type="scientific">Uliginosibacterium flavum</name>
    <dbReference type="NCBI Taxonomy" id="1396831"/>
    <lineage>
        <taxon>Bacteria</taxon>
        <taxon>Pseudomonadati</taxon>
        <taxon>Pseudomonadota</taxon>
        <taxon>Betaproteobacteria</taxon>
        <taxon>Rhodocyclales</taxon>
        <taxon>Zoogloeaceae</taxon>
        <taxon>Uliginosibacterium</taxon>
    </lineage>
</organism>
<comment type="caution">
    <text evidence="1">The sequence shown here is derived from an EMBL/GenBank/DDBJ whole genome shotgun (WGS) entry which is preliminary data.</text>
</comment>
<protein>
    <recommendedName>
        <fullName evidence="3">Serine acetyltransferase</fullName>
    </recommendedName>
</protein>
<dbReference type="SUPFAM" id="SSF51161">
    <property type="entry name" value="Trimeric LpxA-like enzymes"/>
    <property type="match status" value="1"/>
</dbReference>
<dbReference type="InterPro" id="IPR011004">
    <property type="entry name" value="Trimer_LpxA-like_sf"/>
</dbReference>
<evidence type="ECO:0000313" key="1">
    <source>
        <dbReference type="EMBL" id="MET7016309.1"/>
    </source>
</evidence>
<dbReference type="Gene3D" id="2.160.10.10">
    <property type="entry name" value="Hexapeptide repeat proteins"/>
    <property type="match status" value="1"/>
</dbReference>
<proteinExistence type="predicted"/>
<dbReference type="Proteomes" id="UP001549691">
    <property type="component" value="Unassembled WGS sequence"/>
</dbReference>